<feature type="domain" description="Pseudouridine synthase I TruA alpha/beta" evidence="4">
    <location>
        <begin position="102"/>
        <end position="201"/>
    </location>
</feature>
<dbReference type="PANTHER" id="PTHR11142">
    <property type="entry name" value="PSEUDOURIDYLATE SYNTHASE"/>
    <property type="match status" value="1"/>
</dbReference>
<dbReference type="SUPFAM" id="SSF55120">
    <property type="entry name" value="Pseudouridine synthase"/>
    <property type="match status" value="1"/>
</dbReference>
<evidence type="ECO:0000256" key="1">
    <source>
        <dbReference type="ARBA" id="ARBA00009375"/>
    </source>
</evidence>
<reference evidence="5" key="1">
    <citation type="submission" date="2018-05" db="EMBL/GenBank/DDBJ databases">
        <authorList>
            <person name="Lanie J.A."/>
            <person name="Ng W.-L."/>
            <person name="Kazmierczak K.M."/>
            <person name="Andrzejewski T.M."/>
            <person name="Davidsen T.M."/>
            <person name="Wayne K.J."/>
            <person name="Tettelin H."/>
            <person name="Glass J.I."/>
            <person name="Rusch D."/>
            <person name="Podicherti R."/>
            <person name="Tsui H.-C.T."/>
            <person name="Winkler M.E."/>
        </authorList>
    </citation>
    <scope>NUCLEOTIDE SEQUENCE</scope>
</reference>
<dbReference type="Pfam" id="PF01416">
    <property type="entry name" value="PseudoU_synth_1"/>
    <property type="match status" value="1"/>
</dbReference>
<proteinExistence type="inferred from homology"/>
<evidence type="ECO:0000259" key="4">
    <source>
        <dbReference type="Pfam" id="PF01416"/>
    </source>
</evidence>
<dbReference type="InterPro" id="IPR020103">
    <property type="entry name" value="PsdUridine_synth_cat_dom_sf"/>
</dbReference>
<dbReference type="PIRSF" id="PIRSF001430">
    <property type="entry name" value="tRNA_psdUrid_synth"/>
    <property type="match status" value="1"/>
</dbReference>
<evidence type="ECO:0000313" key="5">
    <source>
        <dbReference type="EMBL" id="SUZ85831.1"/>
    </source>
</evidence>
<dbReference type="AlphaFoldDB" id="A0A381R276"/>
<keyword evidence="2" id="KW-0819">tRNA processing</keyword>
<name>A0A381R276_9ZZZZ</name>
<dbReference type="PANTHER" id="PTHR11142:SF0">
    <property type="entry name" value="TRNA PSEUDOURIDINE SYNTHASE-LIKE 1"/>
    <property type="match status" value="1"/>
</dbReference>
<evidence type="ECO:0000256" key="3">
    <source>
        <dbReference type="ARBA" id="ARBA00023235"/>
    </source>
</evidence>
<dbReference type="InterPro" id="IPR020095">
    <property type="entry name" value="PsdUridine_synth_TruA_C"/>
</dbReference>
<protein>
    <recommendedName>
        <fullName evidence="4">Pseudouridine synthase I TruA alpha/beta domain-containing protein</fullName>
    </recommendedName>
</protein>
<dbReference type="GO" id="GO:0009982">
    <property type="term" value="F:pseudouridine synthase activity"/>
    <property type="evidence" value="ECO:0007669"/>
    <property type="project" value="InterPro"/>
</dbReference>
<organism evidence="5">
    <name type="scientific">marine metagenome</name>
    <dbReference type="NCBI Taxonomy" id="408172"/>
    <lineage>
        <taxon>unclassified sequences</taxon>
        <taxon>metagenomes</taxon>
        <taxon>ecological metagenomes</taxon>
    </lineage>
</organism>
<dbReference type="InterPro" id="IPR020094">
    <property type="entry name" value="TruA/RsuA/RluB/E/F_N"/>
</dbReference>
<evidence type="ECO:0000256" key="2">
    <source>
        <dbReference type="ARBA" id="ARBA00022694"/>
    </source>
</evidence>
<dbReference type="GO" id="GO:0003723">
    <property type="term" value="F:RNA binding"/>
    <property type="evidence" value="ECO:0007669"/>
    <property type="project" value="InterPro"/>
</dbReference>
<keyword evidence="3" id="KW-0413">Isomerase</keyword>
<dbReference type="Gene3D" id="3.30.70.660">
    <property type="entry name" value="Pseudouridine synthase I, catalytic domain, C-terminal subdomain"/>
    <property type="match status" value="1"/>
</dbReference>
<gene>
    <name evidence="5" type="ORF">METZ01_LOCUS38685</name>
</gene>
<accession>A0A381R276</accession>
<dbReference type="NCBIfam" id="TIGR00071">
    <property type="entry name" value="hisT_truA"/>
    <property type="match status" value="1"/>
</dbReference>
<sequence length="215" mass="24394">MTACSGRTDAGVHAYCQTIHFDTTSVREVKSWINGGNALLPKDIRILWAKQVSSDFHSRFSALSRTYRYIIRNSELPSALDRNTKLWIREKLDLRNMRRASCYLIGEKDFSSFRSSSCQSKSPNRNIHSINIKKKGDLLFIDINANAFLLNMVRIITGTLLETGLKKITPKRVKEILDAKDRTLAGKTSSPNGLYFVGTEYLKKYKVPDISNSVI</sequence>
<dbReference type="EMBL" id="UINC01001653">
    <property type="protein sequence ID" value="SUZ85831.1"/>
    <property type="molecule type" value="Genomic_DNA"/>
</dbReference>
<dbReference type="Gene3D" id="3.30.70.580">
    <property type="entry name" value="Pseudouridine synthase I, catalytic domain, N-terminal subdomain"/>
    <property type="match status" value="1"/>
</dbReference>
<dbReference type="InterPro" id="IPR020097">
    <property type="entry name" value="PsdUridine_synth_TruA_a/b_dom"/>
</dbReference>
<dbReference type="InterPro" id="IPR001406">
    <property type="entry name" value="PsdUridine_synth_TruA"/>
</dbReference>
<comment type="similarity">
    <text evidence="1">Belongs to the tRNA pseudouridine synthase TruA family.</text>
</comment>
<dbReference type="CDD" id="cd02570">
    <property type="entry name" value="PseudoU_synth_EcTruA"/>
    <property type="match status" value="1"/>
</dbReference>
<dbReference type="GO" id="GO:0031119">
    <property type="term" value="P:tRNA pseudouridine synthesis"/>
    <property type="evidence" value="ECO:0007669"/>
    <property type="project" value="TreeGrafter"/>
</dbReference>